<feature type="region of interest" description="Disordered" evidence="1">
    <location>
        <begin position="79"/>
        <end position="108"/>
    </location>
</feature>
<dbReference type="Proteomes" id="UP000187455">
    <property type="component" value="Unassembled WGS sequence"/>
</dbReference>
<feature type="region of interest" description="Disordered" evidence="1">
    <location>
        <begin position="124"/>
        <end position="180"/>
    </location>
</feature>
<feature type="chain" id="PRO_5013068114" evidence="2">
    <location>
        <begin position="23"/>
        <end position="234"/>
    </location>
</feature>
<keyword evidence="2" id="KW-0732">Signal</keyword>
<evidence type="ECO:0000256" key="1">
    <source>
        <dbReference type="SAM" id="MobiDB-lite"/>
    </source>
</evidence>
<dbReference type="AlphaFoldDB" id="A0A1R0GUI0"/>
<comment type="caution">
    <text evidence="3">The sequence shown here is derived from an EMBL/GenBank/DDBJ whole genome shotgun (WGS) entry which is preliminary data.</text>
</comment>
<feature type="signal peptide" evidence="2">
    <location>
        <begin position="1"/>
        <end position="22"/>
    </location>
</feature>
<organism evidence="3 4">
    <name type="scientific">Smittium mucronatum</name>
    <dbReference type="NCBI Taxonomy" id="133383"/>
    <lineage>
        <taxon>Eukaryota</taxon>
        <taxon>Fungi</taxon>
        <taxon>Fungi incertae sedis</taxon>
        <taxon>Zoopagomycota</taxon>
        <taxon>Kickxellomycotina</taxon>
        <taxon>Harpellomycetes</taxon>
        <taxon>Harpellales</taxon>
        <taxon>Legeriomycetaceae</taxon>
        <taxon>Smittium</taxon>
    </lineage>
</organism>
<accession>A0A1R0GUI0</accession>
<proteinExistence type="predicted"/>
<keyword evidence="4" id="KW-1185">Reference proteome</keyword>
<evidence type="ECO:0000256" key="2">
    <source>
        <dbReference type="SAM" id="SignalP"/>
    </source>
</evidence>
<feature type="compositionally biased region" description="Basic residues" evidence="1">
    <location>
        <begin position="124"/>
        <end position="172"/>
    </location>
</feature>
<dbReference type="EMBL" id="LSSL01003386">
    <property type="protein sequence ID" value="OLY80539.1"/>
    <property type="molecule type" value="Genomic_DNA"/>
</dbReference>
<name>A0A1R0GUI0_9FUNG</name>
<sequence length="234" mass="26161">MVKAPTIFLVVCSALALISANANDIENFENTELNFENFDYDTNSYELEGLTGATTPVVVGEVPANGTPPVHEVEFPENHKVRKHKRRYGRRKHGLRRHKRHHGCKRRGGRHGCRKCVRRCHGRNKRGGRRGCRKNRRRHGCRKHKRRHGCRKHKRRHGFRKHRRHRKGRRGSMKGGNVIPVTPGAATQIPALVGSPITPGYPVPTPTASPLTLGIPVTQTDLLAPGAATVAPVS</sequence>
<evidence type="ECO:0000313" key="3">
    <source>
        <dbReference type="EMBL" id="OLY80539.1"/>
    </source>
</evidence>
<evidence type="ECO:0000313" key="4">
    <source>
        <dbReference type="Proteomes" id="UP000187455"/>
    </source>
</evidence>
<gene>
    <name evidence="3" type="ORF">AYI68_g5366</name>
</gene>
<feature type="compositionally biased region" description="Basic residues" evidence="1">
    <location>
        <begin position="80"/>
        <end position="108"/>
    </location>
</feature>
<protein>
    <submittedName>
        <fullName evidence="3">Uncharacterized protein</fullName>
    </submittedName>
</protein>
<reference evidence="3 4" key="1">
    <citation type="journal article" date="2016" name="Mol. Biol. Evol.">
        <title>Genome-Wide Survey of Gut Fungi (Harpellales) Reveals the First Horizontally Transferred Ubiquitin Gene from a Mosquito Host.</title>
        <authorList>
            <person name="Wang Y."/>
            <person name="White M.M."/>
            <person name="Kvist S."/>
            <person name="Moncalvo J.M."/>
        </authorList>
    </citation>
    <scope>NUCLEOTIDE SEQUENCE [LARGE SCALE GENOMIC DNA]</scope>
    <source>
        <strain evidence="3 4">ALG-7-W6</strain>
    </source>
</reference>